<dbReference type="AlphaFoldDB" id="A0A6L7EZP8"/>
<protein>
    <recommendedName>
        <fullName evidence="3">Alpha/beta hydrolase</fullName>
    </recommendedName>
</protein>
<dbReference type="RefSeq" id="WP_160876249.1">
    <property type="nucleotide sequence ID" value="NZ_WUEK01000003.1"/>
</dbReference>
<dbReference type="Proteomes" id="UP000473325">
    <property type="component" value="Unassembled WGS sequence"/>
</dbReference>
<dbReference type="SUPFAM" id="SSF53474">
    <property type="entry name" value="alpha/beta-Hydrolases"/>
    <property type="match status" value="1"/>
</dbReference>
<accession>A0A6L7EZP8</accession>
<reference evidence="1 2" key="1">
    <citation type="submission" date="2019-12" db="EMBL/GenBank/DDBJ databases">
        <authorList>
            <person name="Kun Z."/>
        </authorList>
    </citation>
    <scope>NUCLEOTIDE SEQUENCE [LARGE SCALE GENOMIC DNA]</scope>
    <source>
        <strain evidence="1 2">YIM 123512</strain>
    </source>
</reference>
<evidence type="ECO:0000313" key="1">
    <source>
        <dbReference type="EMBL" id="MXG89132.1"/>
    </source>
</evidence>
<dbReference type="Gene3D" id="3.40.50.1820">
    <property type="entry name" value="alpha/beta hydrolase"/>
    <property type="match status" value="1"/>
</dbReference>
<comment type="caution">
    <text evidence="1">The sequence shown here is derived from an EMBL/GenBank/DDBJ whole genome shotgun (WGS) entry which is preliminary data.</text>
</comment>
<evidence type="ECO:0000313" key="2">
    <source>
        <dbReference type="Proteomes" id="UP000473325"/>
    </source>
</evidence>
<keyword evidence="2" id="KW-1185">Reference proteome</keyword>
<proteinExistence type="predicted"/>
<dbReference type="EMBL" id="WUEK01000003">
    <property type="protein sequence ID" value="MXG89132.1"/>
    <property type="molecule type" value="Genomic_DNA"/>
</dbReference>
<organism evidence="1 2">
    <name type="scientific">Nocardioides flavescens</name>
    <dbReference type="NCBI Taxonomy" id="2691959"/>
    <lineage>
        <taxon>Bacteria</taxon>
        <taxon>Bacillati</taxon>
        <taxon>Actinomycetota</taxon>
        <taxon>Actinomycetes</taxon>
        <taxon>Propionibacteriales</taxon>
        <taxon>Nocardioidaceae</taxon>
        <taxon>Nocardioides</taxon>
    </lineage>
</organism>
<sequence length="430" mass="43908">MSRPGLEGPASDAVLLGVSGGAGGVAAVWEQVLTLAAWLDAAGDRVRERAGETAATAHDADLLESSVLSPATCAAAEAAVLTAAAATTAAALSAEADAVAVRVAVAALRAADATSGAAVSSLRGHLALWPTTALPLLLATPADERAGLLQDAVGVLSSTALLHPALLARLYGAPRRPRVTSYDAPAGRAPRRDRPRSVRDLVTHLRQVAALSPDPHSEGNGTIEVQTLRLPDGSVRHVVYLPGTDRFDAPWDQDGDVRAMGTNLELVARGPDAYTRGVLEAMREAGVGSEEPVLVVGHSQGGMAAAALAAGGTGFAITAAVTAGAPTAQVSSYPKGTHVLSLEQHGDVVPLLDGRDNPDSVEQTTVTFDAHPPEGVVAHHDYDTYAEGAGLVDASSDPSVTEAVTSLEDAGFLGEGDDTVVESRLFQITR</sequence>
<name>A0A6L7EZP8_9ACTN</name>
<dbReference type="InterPro" id="IPR029058">
    <property type="entry name" value="AB_hydrolase_fold"/>
</dbReference>
<gene>
    <name evidence="1" type="ORF">GRQ65_06165</name>
</gene>
<evidence type="ECO:0008006" key="3">
    <source>
        <dbReference type="Google" id="ProtNLM"/>
    </source>
</evidence>